<proteinExistence type="predicted"/>
<protein>
    <submittedName>
        <fullName evidence="1">CALL4 protein</fullName>
    </submittedName>
</protein>
<dbReference type="AlphaFoldDB" id="A0A7L3U845"/>
<comment type="caution">
    <text evidence="1">The sequence shown here is derived from an EMBL/GenBank/DDBJ whole genome shotgun (WGS) entry which is preliminary data.</text>
</comment>
<dbReference type="Proteomes" id="UP000535478">
    <property type="component" value="Unassembled WGS sequence"/>
</dbReference>
<keyword evidence="2" id="KW-1185">Reference proteome</keyword>
<feature type="non-terminal residue" evidence="1">
    <location>
        <position position="113"/>
    </location>
</feature>
<dbReference type="EMBL" id="VZUE01000144">
    <property type="protein sequence ID" value="NXV48130.1"/>
    <property type="molecule type" value="Genomic_DNA"/>
</dbReference>
<evidence type="ECO:0000313" key="2">
    <source>
        <dbReference type="Proteomes" id="UP000535478"/>
    </source>
</evidence>
<accession>A0A7L3U845</accession>
<name>A0A7L3U845_URIAL</name>
<sequence>MRCLGASPTPGEVQRHLHLHKIGKESHLKLPPGCHLQLTPEVTTSNKNDLKTQILHCSSFEDHNILDKCHSNLYFLLLFPSVDDLLKEAKVGTNGTIKYEEFVRVICLPTVDY</sequence>
<feature type="non-terminal residue" evidence="1">
    <location>
        <position position="1"/>
    </location>
</feature>
<reference evidence="1 2" key="1">
    <citation type="submission" date="2019-09" db="EMBL/GenBank/DDBJ databases">
        <title>Bird 10,000 Genomes (B10K) Project - Family phase.</title>
        <authorList>
            <person name="Zhang G."/>
        </authorList>
    </citation>
    <scope>NUCLEOTIDE SEQUENCE [LARGE SCALE GENOMIC DNA]</scope>
    <source>
        <strain evidence="1">OUT-0019</strain>
        <tissue evidence="1">Blood</tissue>
    </source>
</reference>
<evidence type="ECO:0000313" key="1">
    <source>
        <dbReference type="EMBL" id="NXV48130.1"/>
    </source>
</evidence>
<organism evidence="1 2">
    <name type="scientific">Uria aalge</name>
    <name type="common">Common mure</name>
    <name type="synonym">Colymbus aalge</name>
    <dbReference type="NCBI Taxonomy" id="13746"/>
    <lineage>
        <taxon>Eukaryota</taxon>
        <taxon>Metazoa</taxon>
        <taxon>Chordata</taxon>
        <taxon>Craniata</taxon>
        <taxon>Vertebrata</taxon>
        <taxon>Euteleostomi</taxon>
        <taxon>Archelosauria</taxon>
        <taxon>Archosauria</taxon>
        <taxon>Dinosauria</taxon>
        <taxon>Saurischia</taxon>
        <taxon>Theropoda</taxon>
        <taxon>Coelurosauria</taxon>
        <taxon>Aves</taxon>
        <taxon>Neognathae</taxon>
        <taxon>Neoaves</taxon>
        <taxon>Charadriiformes</taxon>
        <taxon>Alcidae</taxon>
        <taxon>Uria</taxon>
    </lineage>
</organism>
<gene>
    <name evidence="1" type="primary">Calml4_0</name>
    <name evidence="1" type="ORF">URIAAL_R15193</name>
</gene>